<feature type="region of interest" description="Disordered" evidence="1">
    <location>
        <begin position="224"/>
        <end position="248"/>
    </location>
</feature>
<dbReference type="SUPFAM" id="SSF48726">
    <property type="entry name" value="Immunoglobulin"/>
    <property type="match status" value="1"/>
</dbReference>
<evidence type="ECO:0000313" key="5">
    <source>
        <dbReference type="Proteomes" id="UP001374579"/>
    </source>
</evidence>
<proteinExistence type="predicted"/>
<feature type="compositionally biased region" description="Polar residues" evidence="1">
    <location>
        <begin position="148"/>
        <end position="168"/>
    </location>
</feature>
<keyword evidence="2" id="KW-1133">Transmembrane helix</keyword>
<organism evidence="4 5">
    <name type="scientific">Littorina saxatilis</name>
    <dbReference type="NCBI Taxonomy" id="31220"/>
    <lineage>
        <taxon>Eukaryota</taxon>
        <taxon>Metazoa</taxon>
        <taxon>Spiralia</taxon>
        <taxon>Lophotrochozoa</taxon>
        <taxon>Mollusca</taxon>
        <taxon>Gastropoda</taxon>
        <taxon>Caenogastropoda</taxon>
        <taxon>Littorinimorpha</taxon>
        <taxon>Littorinoidea</taxon>
        <taxon>Littorinidae</taxon>
        <taxon>Littorina</taxon>
    </lineage>
</organism>
<evidence type="ECO:0000256" key="3">
    <source>
        <dbReference type="SAM" id="SignalP"/>
    </source>
</evidence>
<feature type="region of interest" description="Disordered" evidence="1">
    <location>
        <begin position="260"/>
        <end position="326"/>
    </location>
</feature>
<evidence type="ECO:0008006" key="6">
    <source>
        <dbReference type="Google" id="ProtNLM"/>
    </source>
</evidence>
<feature type="compositionally biased region" description="Basic and acidic residues" evidence="1">
    <location>
        <begin position="288"/>
        <end position="312"/>
    </location>
</feature>
<keyword evidence="3" id="KW-0732">Signal</keyword>
<reference evidence="4 5" key="1">
    <citation type="submission" date="2024-02" db="EMBL/GenBank/DDBJ databases">
        <title>Chromosome-scale genome assembly of the rough periwinkle Littorina saxatilis.</title>
        <authorList>
            <person name="De Jode A."/>
            <person name="Faria R."/>
            <person name="Formenti G."/>
            <person name="Sims Y."/>
            <person name="Smith T.P."/>
            <person name="Tracey A."/>
            <person name="Wood J.M.D."/>
            <person name="Zagrodzka Z.B."/>
            <person name="Johannesson K."/>
            <person name="Butlin R.K."/>
            <person name="Leder E.H."/>
        </authorList>
    </citation>
    <scope>NUCLEOTIDE SEQUENCE [LARGE SCALE GENOMIC DNA]</scope>
    <source>
        <strain evidence="4">Snail1</strain>
        <tissue evidence="4">Muscle</tissue>
    </source>
</reference>
<feature type="transmembrane region" description="Helical" evidence="2">
    <location>
        <begin position="174"/>
        <end position="198"/>
    </location>
</feature>
<comment type="caution">
    <text evidence="4">The sequence shown here is derived from an EMBL/GenBank/DDBJ whole genome shotgun (WGS) entry which is preliminary data.</text>
</comment>
<keyword evidence="5" id="KW-1185">Reference proteome</keyword>
<protein>
    <recommendedName>
        <fullName evidence="6">Immunoglobulin subtype domain-containing protein</fullName>
    </recommendedName>
</protein>
<feature type="compositionally biased region" description="Polar residues" evidence="1">
    <location>
        <begin position="317"/>
        <end position="326"/>
    </location>
</feature>
<feature type="region of interest" description="Disordered" evidence="1">
    <location>
        <begin position="135"/>
        <end position="168"/>
    </location>
</feature>
<name>A0AAN9GFL1_9CAEN</name>
<feature type="signal peptide" evidence="3">
    <location>
        <begin position="1"/>
        <end position="20"/>
    </location>
</feature>
<feature type="compositionally biased region" description="Polar residues" evidence="1">
    <location>
        <begin position="224"/>
        <end position="233"/>
    </location>
</feature>
<sequence>MIVTNLVLQLIISSQYLVMSEETTVTCVAPSVKEGQPGKLTCNFNLDLSKLDDYIATVEFYRTGQNGPIQIIECYLTQEAKGCSGVKEGHTFDGTIDTHLRLDMTNVSTSNVGSYMCKLSSTKFKPEPLPCSFNIADATTPGPGSRRTPATTSGRVTRGETASPSKTSESVFPYIPVAVGVGAAVIVTVVVVITIIICRRKRQQSRPAEDAEFQKLTDTSINYSKSAVNTTGKSAPEDDNPPPIPERAPILQDTLYDDQWRGEDGDEQFINATDAEPPPKPPRSYELLSHEDDAAGKEETDETKDPMLKEDAVSEPVETTNPPTTQ</sequence>
<keyword evidence="2" id="KW-0472">Membrane</keyword>
<dbReference type="AlphaFoldDB" id="A0AAN9GFL1"/>
<evidence type="ECO:0000256" key="2">
    <source>
        <dbReference type="SAM" id="Phobius"/>
    </source>
</evidence>
<evidence type="ECO:0000256" key="1">
    <source>
        <dbReference type="SAM" id="MobiDB-lite"/>
    </source>
</evidence>
<keyword evidence="2" id="KW-0812">Transmembrane</keyword>
<dbReference type="InterPro" id="IPR036179">
    <property type="entry name" value="Ig-like_dom_sf"/>
</dbReference>
<dbReference type="InterPro" id="IPR013783">
    <property type="entry name" value="Ig-like_fold"/>
</dbReference>
<dbReference type="EMBL" id="JBAMIC010000007">
    <property type="protein sequence ID" value="KAK7105949.1"/>
    <property type="molecule type" value="Genomic_DNA"/>
</dbReference>
<feature type="chain" id="PRO_5042891862" description="Immunoglobulin subtype domain-containing protein" evidence="3">
    <location>
        <begin position="21"/>
        <end position="326"/>
    </location>
</feature>
<accession>A0AAN9GFL1</accession>
<evidence type="ECO:0000313" key="4">
    <source>
        <dbReference type="EMBL" id="KAK7105949.1"/>
    </source>
</evidence>
<dbReference type="Proteomes" id="UP001374579">
    <property type="component" value="Unassembled WGS sequence"/>
</dbReference>
<gene>
    <name evidence="4" type="ORF">V1264_017262</name>
</gene>
<dbReference type="Gene3D" id="2.60.40.10">
    <property type="entry name" value="Immunoglobulins"/>
    <property type="match status" value="1"/>
</dbReference>